<feature type="signal peptide" evidence="1">
    <location>
        <begin position="1"/>
        <end position="27"/>
    </location>
</feature>
<dbReference type="SUPFAM" id="SSF54106">
    <property type="entry name" value="LysM domain"/>
    <property type="match status" value="1"/>
</dbReference>
<reference evidence="3 4" key="1">
    <citation type="submission" date="2018-08" db="EMBL/GenBank/DDBJ databases">
        <title>Bacillus jemisoniae sp. nov., Bacillus chryseoplanitiae sp. nov., Bacillus resnikiae sp. nov., and Bacillus frankliniae sp. nov., isolated from Viking spacecraft and associated surfaces.</title>
        <authorList>
            <person name="Seuylemezian A."/>
            <person name="Vaishampayan P."/>
        </authorList>
    </citation>
    <scope>NUCLEOTIDE SEQUENCE [LARGE SCALE GENOMIC DNA]</scope>
    <source>
        <strain evidence="3 4">MA001</strain>
    </source>
</reference>
<accession>A0A398AYW4</accession>
<dbReference type="AlphaFoldDB" id="A0A398AYW4"/>
<keyword evidence="4" id="KW-1185">Reference proteome</keyword>
<dbReference type="Pfam" id="PF07486">
    <property type="entry name" value="Hydrolase_2"/>
    <property type="match status" value="1"/>
</dbReference>
<name>A0A398AYW4_9BACI</name>
<organism evidence="3 4">
    <name type="scientific">Peribacillus asahii</name>
    <dbReference type="NCBI Taxonomy" id="228899"/>
    <lineage>
        <taxon>Bacteria</taxon>
        <taxon>Bacillati</taxon>
        <taxon>Bacillota</taxon>
        <taxon>Bacilli</taxon>
        <taxon>Bacillales</taxon>
        <taxon>Bacillaceae</taxon>
        <taxon>Peribacillus</taxon>
    </lineage>
</organism>
<evidence type="ECO:0000259" key="2">
    <source>
        <dbReference type="PROSITE" id="PS51782"/>
    </source>
</evidence>
<gene>
    <name evidence="3" type="ORF">D1953_19395</name>
</gene>
<evidence type="ECO:0000313" key="3">
    <source>
        <dbReference type="EMBL" id="RID81888.1"/>
    </source>
</evidence>
<protein>
    <submittedName>
        <fullName evidence="3">LysM peptidoglycan-binding domain-containing protein</fullName>
    </submittedName>
</protein>
<keyword evidence="1" id="KW-0732">Signal</keyword>
<feature type="domain" description="LysM" evidence="2">
    <location>
        <begin position="29"/>
        <end position="72"/>
    </location>
</feature>
<dbReference type="InterPro" id="IPR042047">
    <property type="entry name" value="SleB_dom1"/>
</dbReference>
<dbReference type="SMART" id="SM00257">
    <property type="entry name" value="LysM"/>
    <property type="match status" value="1"/>
</dbReference>
<dbReference type="GO" id="GO:0016787">
    <property type="term" value="F:hydrolase activity"/>
    <property type="evidence" value="ECO:0007669"/>
    <property type="project" value="InterPro"/>
</dbReference>
<dbReference type="InterPro" id="IPR011105">
    <property type="entry name" value="Cell_wall_hydrolase_SleB"/>
</dbReference>
<dbReference type="CDD" id="cd00118">
    <property type="entry name" value="LysM"/>
    <property type="match status" value="1"/>
</dbReference>
<proteinExistence type="predicted"/>
<dbReference type="Pfam" id="PF01476">
    <property type="entry name" value="LysM"/>
    <property type="match status" value="1"/>
</dbReference>
<dbReference type="Proteomes" id="UP000266016">
    <property type="component" value="Unassembled WGS sequence"/>
</dbReference>
<dbReference type="PROSITE" id="PS51782">
    <property type="entry name" value="LYSM"/>
    <property type="match status" value="1"/>
</dbReference>
<evidence type="ECO:0000256" key="1">
    <source>
        <dbReference type="SAM" id="SignalP"/>
    </source>
</evidence>
<dbReference type="InterPro" id="IPR018392">
    <property type="entry name" value="LysM"/>
</dbReference>
<dbReference type="Gene3D" id="1.10.10.2520">
    <property type="entry name" value="Cell wall hydrolase SleB, domain 1"/>
    <property type="match status" value="1"/>
</dbReference>
<sequence length="196" mass="21776">MKILKKMLLVASLGMTLSAFQVHSVDAATNYTVKPGDTMWKISQRYGVPLISLQKTNNEWDNNLYVGQRLTIPTITSAERTLLAQLVHAEAAGEPFSGKVAVATVVFNRVDSSLFPNDVKSVIYQIDQGHYAFSPVQDGRINNTPTSEDYRAVDEAIAFRGQGNGSLYFYNPQKSTSEWIFSRPVTVRIGDHVFAK</sequence>
<feature type="chain" id="PRO_5017198619" evidence="1">
    <location>
        <begin position="28"/>
        <end position="196"/>
    </location>
</feature>
<evidence type="ECO:0000313" key="4">
    <source>
        <dbReference type="Proteomes" id="UP000266016"/>
    </source>
</evidence>
<dbReference type="Gene3D" id="6.20.240.60">
    <property type="match status" value="1"/>
</dbReference>
<dbReference type="InterPro" id="IPR036779">
    <property type="entry name" value="LysM_dom_sf"/>
</dbReference>
<comment type="caution">
    <text evidence="3">The sequence shown here is derived from an EMBL/GenBank/DDBJ whole genome shotgun (WGS) entry which is preliminary data.</text>
</comment>
<dbReference type="EMBL" id="QWVS01000058">
    <property type="protein sequence ID" value="RID81888.1"/>
    <property type="molecule type" value="Genomic_DNA"/>
</dbReference>
<dbReference type="Gene3D" id="3.10.350.10">
    <property type="entry name" value="LysM domain"/>
    <property type="match status" value="1"/>
</dbReference>